<dbReference type="Pfam" id="PF14022">
    <property type="entry name" value="DUF4238"/>
    <property type="match status" value="1"/>
</dbReference>
<dbReference type="Proteomes" id="UP000217768">
    <property type="component" value="Unassembled WGS sequence"/>
</dbReference>
<comment type="caution">
    <text evidence="1">The sequence shown here is derived from an EMBL/GenBank/DDBJ whole genome shotgun (WGS) entry which is preliminary data.</text>
</comment>
<gene>
    <name evidence="1" type="ORF">CKJ66_28150</name>
</gene>
<protein>
    <submittedName>
        <fullName evidence="1">DUF4238 domain-containing protein</fullName>
    </submittedName>
</protein>
<sequence length="322" mass="35731">MGRLPGMATKRPHFVPRVYLNAWANGQSQVAYRRRDMPQAVVSSTVNVAVAGGIYGAGEISEAREKFFNDLEADWPSLRHQLKMDRNLTGDRRQLMAVYLAIQLARTVHHRNQAQFMIDLAAKTTERPIPADVVREHLRELDGGDDPDENEVQTVRDLLEGSPSAPTGDQAHSMAMQVATEMVAPRLESMRWCVYDFGRPILITSDRPVQLWRRVGSGPEVGGVGVENADQIRFALSPSTLLVMSREPLNPTQLPNPRSINADTFRDCHQFVVGTPQSRHALSALDLAPQSPRLRFRTGPGYATGPDGTNQYVGEALHTYVS</sequence>
<evidence type="ECO:0000313" key="2">
    <source>
        <dbReference type="Proteomes" id="UP000217768"/>
    </source>
</evidence>
<organism evidence="1 2">
    <name type="scientific">Mycobacterium avium</name>
    <dbReference type="NCBI Taxonomy" id="1764"/>
    <lineage>
        <taxon>Bacteria</taxon>
        <taxon>Bacillati</taxon>
        <taxon>Actinomycetota</taxon>
        <taxon>Actinomycetes</taxon>
        <taxon>Mycobacteriales</taxon>
        <taxon>Mycobacteriaceae</taxon>
        <taxon>Mycobacterium</taxon>
        <taxon>Mycobacterium avium complex (MAC)</taxon>
    </lineage>
</organism>
<dbReference type="InterPro" id="IPR025332">
    <property type="entry name" value="DUF4238"/>
</dbReference>
<name>A0A2A2ZAL9_MYCAV</name>
<reference evidence="1 2" key="1">
    <citation type="submission" date="2017-08" db="EMBL/GenBank/DDBJ databases">
        <title>Phylogenetic analysis of Mycobacterium avium complex whole genomes.</title>
        <authorList>
            <person name="Caverly L.J."/>
            <person name="Spilker T."/>
            <person name="Lipuma J."/>
        </authorList>
    </citation>
    <scope>NUCLEOTIDE SEQUENCE [LARGE SCALE GENOMIC DNA]</scope>
    <source>
        <strain evidence="1 2">FLAC0165</strain>
    </source>
</reference>
<accession>A0A2A2ZAL9</accession>
<dbReference type="AlphaFoldDB" id="A0A2A2ZAL9"/>
<proteinExistence type="predicted"/>
<dbReference type="EMBL" id="NSFD01000065">
    <property type="protein sequence ID" value="PBA23516.1"/>
    <property type="molecule type" value="Genomic_DNA"/>
</dbReference>
<evidence type="ECO:0000313" key="1">
    <source>
        <dbReference type="EMBL" id="PBA23516.1"/>
    </source>
</evidence>